<keyword evidence="4" id="KW-1185">Reference proteome</keyword>
<dbReference type="InterPro" id="IPR002181">
    <property type="entry name" value="Fibrinogen_a/b/g_C_dom"/>
</dbReference>
<dbReference type="Gene3D" id="4.10.530.10">
    <property type="entry name" value="Gamma-fibrinogen Carboxyl Terminal Fragment, domain 2"/>
    <property type="match status" value="1"/>
</dbReference>
<dbReference type="PANTHER" id="PTHR19143">
    <property type="entry name" value="FIBRINOGEN/TENASCIN/ANGIOPOEITIN"/>
    <property type="match status" value="1"/>
</dbReference>
<feature type="compositionally biased region" description="Basic and acidic residues" evidence="1">
    <location>
        <begin position="33"/>
        <end position="43"/>
    </location>
</feature>
<evidence type="ECO:0000313" key="5">
    <source>
        <dbReference type="WBParaSite" id="EVEC_0000918001-mRNA-1"/>
    </source>
</evidence>
<proteinExistence type="predicted"/>
<dbReference type="InterPro" id="IPR036056">
    <property type="entry name" value="Fibrinogen-like_C"/>
</dbReference>
<evidence type="ECO:0000256" key="1">
    <source>
        <dbReference type="SAM" id="MobiDB-lite"/>
    </source>
</evidence>
<feature type="domain" description="Fibrinogen C-terminal" evidence="2">
    <location>
        <begin position="61"/>
        <end position="255"/>
    </location>
</feature>
<sequence>MNIKETAQPSDLIEVHTKFASATAASTEGEGGNDEKNGLRASEETSSAAASSVNFLKEESVTETFSLQNCQDIFLSGERRSGVYSVVLPLIGDSDVVCDMGKNSGWNVIQRRFDASVAFENRTWDEYESGFGDLNGSFWLGLKKVMGLRKPLTLRIEIRGDRCNDSRCSQLPNGFWFGEWDFKVNGSDSNYALWLSHAKAGNLTERNTQDKFQYMNSGQQFTTVDRDNDRLRDGNCAIFRGYGYAFTITHIFHFY</sequence>
<feature type="region of interest" description="Disordered" evidence="1">
    <location>
        <begin position="22"/>
        <end position="44"/>
    </location>
</feature>
<dbReference type="PROSITE" id="PS51406">
    <property type="entry name" value="FIBRINOGEN_C_2"/>
    <property type="match status" value="1"/>
</dbReference>
<dbReference type="AlphaFoldDB" id="A0A0N4VER0"/>
<evidence type="ECO:0000313" key="4">
    <source>
        <dbReference type="Proteomes" id="UP000274131"/>
    </source>
</evidence>
<gene>
    <name evidence="3" type="ORF">EVEC_LOCUS8621</name>
</gene>
<dbReference type="InterPro" id="IPR050373">
    <property type="entry name" value="Fibrinogen_C-term_domain"/>
</dbReference>
<dbReference type="Gene3D" id="3.90.215.10">
    <property type="entry name" value="Gamma Fibrinogen, chain A, domain 1"/>
    <property type="match status" value="1"/>
</dbReference>
<dbReference type="EMBL" id="UXUI01009520">
    <property type="protein sequence ID" value="VDD93870.1"/>
    <property type="molecule type" value="Genomic_DNA"/>
</dbReference>
<dbReference type="GO" id="GO:0005615">
    <property type="term" value="C:extracellular space"/>
    <property type="evidence" value="ECO:0007669"/>
    <property type="project" value="TreeGrafter"/>
</dbReference>
<organism evidence="5">
    <name type="scientific">Enterobius vermicularis</name>
    <name type="common">Human pinworm</name>
    <dbReference type="NCBI Taxonomy" id="51028"/>
    <lineage>
        <taxon>Eukaryota</taxon>
        <taxon>Metazoa</taxon>
        <taxon>Ecdysozoa</taxon>
        <taxon>Nematoda</taxon>
        <taxon>Chromadorea</taxon>
        <taxon>Rhabditida</taxon>
        <taxon>Spirurina</taxon>
        <taxon>Oxyuridomorpha</taxon>
        <taxon>Oxyuroidea</taxon>
        <taxon>Oxyuridae</taxon>
        <taxon>Enterobius</taxon>
    </lineage>
</organism>
<evidence type="ECO:0000259" key="2">
    <source>
        <dbReference type="PROSITE" id="PS51406"/>
    </source>
</evidence>
<dbReference type="SMART" id="SM00186">
    <property type="entry name" value="FBG"/>
    <property type="match status" value="1"/>
</dbReference>
<reference evidence="3 4" key="2">
    <citation type="submission" date="2018-10" db="EMBL/GenBank/DDBJ databases">
        <authorList>
            <consortium name="Pathogen Informatics"/>
        </authorList>
    </citation>
    <scope>NUCLEOTIDE SEQUENCE [LARGE SCALE GENOMIC DNA]</scope>
</reference>
<accession>A0A0N4VER0</accession>
<dbReference type="Pfam" id="PF00147">
    <property type="entry name" value="Fibrinogen_C"/>
    <property type="match status" value="1"/>
</dbReference>
<dbReference type="InterPro" id="IPR014716">
    <property type="entry name" value="Fibrinogen_a/b/g_C_1"/>
</dbReference>
<dbReference type="STRING" id="51028.A0A0N4VER0"/>
<evidence type="ECO:0000313" key="3">
    <source>
        <dbReference type="EMBL" id="VDD93870.1"/>
    </source>
</evidence>
<dbReference type="Proteomes" id="UP000274131">
    <property type="component" value="Unassembled WGS sequence"/>
</dbReference>
<reference evidence="5" key="1">
    <citation type="submission" date="2017-02" db="UniProtKB">
        <authorList>
            <consortium name="WormBaseParasite"/>
        </authorList>
    </citation>
    <scope>IDENTIFICATION</scope>
</reference>
<protein>
    <submittedName>
        <fullName evidence="5">Angiopoietin-related protein 4</fullName>
    </submittedName>
</protein>
<dbReference type="PANTHER" id="PTHR19143:SF327">
    <property type="entry name" value="FI21813P1-RELATED"/>
    <property type="match status" value="1"/>
</dbReference>
<dbReference type="WBParaSite" id="EVEC_0000918001-mRNA-1">
    <property type="protein sequence ID" value="EVEC_0000918001-mRNA-1"/>
    <property type="gene ID" value="EVEC_0000918001"/>
</dbReference>
<dbReference type="OrthoDB" id="7972392at2759"/>
<dbReference type="SUPFAM" id="SSF56496">
    <property type="entry name" value="Fibrinogen C-terminal domain-like"/>
    <property type="match status" value="1"/>
</dbReference>
<name>A0A0N4VER0_ENTVE</name>